<comment type="subcellular location">
    <subcellularLocation>
        <location evidence="1">Cell membrane</location>
        <topology evidence="1">Multi-pass membrane protein</topology>
    </subcellularLocation>
</comment>
<feature type="transmembrane region" description="Helical" evidence="7">
    <location>
        <begin position="6"/>
        <end position="34"/>
    </location>
</feature>
<comment type="caution">
    <text evidence="8">The sequence shown here is derived from an EMBL/GenBank/DDBJ whole genome shotgun (WGS) entry which is preliminary data.</text>
</comment>
<keyword evidence="9" id="KW-1185">Reference proteome</keyword>
<feature type="transmembrane region" description="Helical" evidence="7">
    <location>
        <begin position="206"/>
        <end position="224"/>
    </location>
</feature>
<keyword evidence="5 7" id="KW-1133">Transmembrane helix</keyword>
<sequence>MGYSDVAFGLILLGLSAYLLFGGADFGAGLWHLVSRRRSDQEVIEHAMGPVWEANHVWLIFVMVMTWTAFPPVFAQIMAAHWVPLSLAALGIVARGSTFVFSKAVPDQGWYAWIFGVSSVLTPYCFGAVATTVATGGSTWLSLEGVYGGVLTTALCSYLAAVYLIWDARRLGDADVTLRFRGYALLSGVAVGLLALPGAVGFGVRSPLMVLSAVAGVASLVLVLRRHYLAVRATGALAVVAVLWGGAEMAGLDLDAAAAHDAVLQVVFAALGVGGLILVPSMVWLYVLFQRSEAVPQERVPAGPLPTGGQVP</sequence>
<dbReference type="GO" id="GO:0009055">
    <property type="term" value="F:electron transfer activity"/>
    <property type="evidence" value="ECO:0007669"/>
    <property type="project" value="TreeGrafter"/>
</dbReference>
<evidence type="ECO:0000256" key="6">
    <source>
        <dbReference type="ARBA" id="ARBA00023136"/>
    </source>
</evidence>
<evidence type="ECO:0000256" key="4">
    <source>
        <dbReference type="ARBA" id="ARBA00022692"/>
    </source>
</evidence>
<name>A0A7K0BT78_9ACTN</name>
<dbReference type="PANTHER" id="PTHR43141">
    <property type="entry name" value="CYTOCHROME BD2 SUBUNIT II"/>
    <property type="match status" value="1"/>
</dbReference>
<dbReference type="GO" id="GO:0016682">
    <property type="term" value="F:oxidoreductase activity, acting on diphenols and related substances as donors, oxygen as acceptor"/>
    <property type="evidence" value="ECO:0007669"/>
    <property type="project" value="TreeGrafter"/>
</dbReference>
<evidence type="ECO:0000313" key="9">
    <source>
        <dbReference type="Proteomes" id="UP000487268"/>
    </source>
</evidence>
<evidence type="ECO:0000313" key="8">
    <source>
        <dbReference type="EMBL" id="MQY04398.1"/>
    </source>
</evidence>
<keyword evidence="4 7" id="KW-0812">Transmembrane</keyword>
<keyword evidence="3" id="KW-1003">Cell membrane</keyword>
<evidence type="ECO:0000256" key="3">
    <source>
        <dbReference type="ARBA" id="ARBA00022475"/>
    </source>
</evidence>
<dbReference type="EMBL" id="WEGH01000002">
    <property type="protein sequence ID" value="MQY04398.1"/>
    <property type="molecule type" value="Genomic_DNA"/>
</dbReference>
<evidence type="ECO:0000256" key="5">
    <source>
        <dbReference type="ARBA" id="ARBA00022989"/>
    </source>
</evidence>
<feature type="transmembrane region" description="Helical" evidence="7">
    <location>
        <begin position="178"/>
        <end position="200"/>
    </location>
</feature>
<feature type="transmembrane region" description="Helical" evidence="7">
    <location>
        <begin position="81"/>
        <end position="101"/>
    </location>
</feature>
<dbReference type="InterPro" id="IPR003317">
    <property type="entry name" value="Cyt-d_oxidase_su2"/>
</dbReference>
<evidence type="ECO:0000256" key="1">
    <source>
        <dbReference type="ARBA" id="ARBA00004651"/>
    </source>
</evidence>
<comment type="similarity">
    <text evidence="2">Belongs to the cytochrome ubiquinol oxidase subunit 2 family.</text>
</comment>
<dbReference type="GO" id="GO:0019646">
    <property type="term" value="P:aerobic electron transport chain"/>
    <property type="evidence" value="ECO:0007669"/>
    <property type="project" value="TreeGrafter"/>
</dbReference>
<dbReference type="RefSeq" id="WP_153532646.1">
    <property type="nucleotide sequence ID" value="NZ_WEGH01000002.1"/>
</dbReference>
<organism evidence="8 9">
    <name type="scientific">Actinomadura macrotermitis</name>
    <dbReference type="NCBI Taxonomy" id="2585200"/>
    <lineage>
        <taxon>Bacteria</taxon>
        <taxon>Bacillati</taxon>
        <taxon>Actinomycetota</taxon>
        <taxon>Actinomycetes</taxon>
        <taxon>Streptosporangiales</taxon>
        <taxon>Thermomonosporaceae</taxon>
        <taxon>Actinomadura</taxon>
    </lineage>
</organism>
<feature type="transmembrane region" description="Helical" evidence="7">
    <location>
        <begin position="55"/>
        <end position="75"/>
    </location>
</feature>
<evidence type="ECO:0008006" key="10">
    <source>
        <dbReference type="Google" id="ProtNLM"/>
    </source>
</evidence>
<dbReference type="GO" id="GO:0005886">
    <property type="term" value="C:plasma membrane"/>
    <property type="evidence" value="ECO:0007669"/>
    <property type="project" value="UniProtKB-SubCell"/>
</dbReference>
<feature type="transmembrane region" description="Helical" evidence="7">
    <location>
        <begin position="267"/>
        <end position="289"/>
    </location>
</feature>
<dbReference type="OrthoDB" id="9776710at2"/>
<protein>
    <recommendedName>
        <fullName evidence="10">Cytochrome d ubiquinol oxidase subunit II</fullName>
    </recommendedName>
</protein>
<reference evidence="8 9" key="1">
    <citation type="submission" date="2019-10" db="EMBL/GenBank/DDBJ databases">
        <title>Actinomadura rubteroloni sp. nov. and Actinomadura macrotermitis sp. nov., isolated from the gut of fungus growing-termite Macrotermes natalensis.</title>
        <authorList>
            <person name="Benndorf R."/>
            <person name="Martin K."/>
            <person name="Kuefner M."/>
            <person name="De Beer W."/>
            <person name="Kaster A.-K."/>
            <person name="Vollmers J."/>
            <person name="Poulsen M."/>
            <person name="Beemelmanns C."/>
        </authorList>
    </citation>
    <scope>NUCLEOTIDE SEQUENCE [LARGE SCALE GENOMIC DNA]</scope>
    <source>
        <strain evidence="8 9">RB68</strain>
    </source>
</reference>
<dbReference type="Pfam" id="PF02322">
    <property type="entry name" value="Cyt_bd_oxida_II"/>
    <property type="match status" value="1"/>
</dbReference>
<evidence type="ECO:0000256" key="2">
    <source>
        <dbReference type="ARBA" id="ARBA00007543"/>
    </source>
</evidence>
<dbReference type="Proteomes" id="UP000487268">
    <property type="component" value="Unassembled WGS sequence"/>
</dbReference>
<keyword evidence="6 7" id="KW-0472">Membrane</keyword>
<dbReference type="AlphaFoldDB" id="A0A7K0BT78"/>
<accession>A0A7K0BT78</accession>
<dbReference type="GO" id="GO:0070069">
    <property type="term" value="C:cytochrome complex"/>
    <property type="evidence" value="ECO:0007669"/>
    <property type="project" value="TreeGrafter"/>
</dbReference>
<feature type="transmembrane region" description="Helical" evidence="7">
    <location>
        <begin position="110"/>
        <end position="134"/>
    </location>
</feature>
<dbReference type="PANTHER" id="PTHR43141:SF4">
    <property type="entry name" value="CYTOCHROME BD2 SUBUNIT II"/>
    <property type="match status" value="1"/>
</dbReference>
<evidence type="ECO:0000256" key="7">
    <source>
        <dbReference type="SAM" id="Phobius"/>
    </source>
</evidence>
<feature type="transmembrane region" description="Helical" evidence="7">
    <location>
        <begin position="229"/>
        <end position="247"/>
    </location>
</feature>
<feature type="transmembrane region" description="Helical" evidence="7">
    <location>
        <begin position="146"/>
        <end position="166"/>
    </location>
</feature>
<proteinExistence type="inferred from homology"/>
<gene>
    <name evidence="8" type="ORF">ACRB68_24510</name>
</gene>